<evidence type="ECO:0000313" key="3">
    <source>
        <dbReference type="Proteomes" id="UP001199916"/>
    </source>
</evidence>
<feature type="transmembrane region" description="Helical" evidence="1">
    <location>
        <begin position="12"/>
        <end position="32"/>
    </location>
</feature>
<name>A0ABS8YKK4_9BACL</name>
<sequence length="101" mass="11448">MLFVDSSSWRGHTTFVHFFEYLPVLMLLLAILGQLSRRVRWQSLSLLGLIILQYATAKISGDFPSLRVLGALHPVIALILFWYSTTCFREAGYLVLKSGKS</sequence>
<dbReference type="InterPro" id="IPR046192">
    <property type="entry name" value="DUF6220"/>
</dbReference>
<comment type="caution">
    <text evidence="2">The sequence shown here is derived from an EMBL/GenBank/DDBJ whole genome shotgun (WGS) entry which is preliminary data.</text>
</comment>
<protein>
    <submittedName>
        <fullName evidence="2">DUF6220 domain-containing protein</fullName>
    </submittedName>
</protein>
<keyword evidence="1" id="KW-0812">Transmembrane</keyword>
<evidence type="ECO:0000256" key="1">
    <source>
        <dbReference type="SAM" id="Phobius"/>
    </source>
</evidence>
<gene>
    <name evidence="2" type="ORF">LQV63_16870</name>
</gene>
<dbReference type="Proteomes" id="UP001199916">
    <property type="component" value="Unassembled WGS sequence"/>
</dbReference>
<organism evidence="2 3">
    <name type="scientific">Paenibacillus profundus</name>
    <dbReference type="NCBI Taxonomy" id="1173085"/>
    <lineage>
        <taxon>Bacteria</taxon>
        <taxon>Bacillati</taxon>
        <taxon>Bacillota</taxon>
        <taxon>Bacilli</taxon>
        <taxon>Bacillales</taxon>
        <taxon>Paenibacillaceae</taxon>
        <taxon>Paenibacillus</taxon>
    </lineage>
</organism>
<keyword evidence="3" id="KW-1185">Reference proteome</keyword>
<keyword evidence="1" id="KW-1133">Transmembrane helix</keyword>
<accession>A0ABS8YKK4</accession>
<dbReference type="Pfam" id="PF19728">
    <property type="entry name" value="DUF6220"/>
    <property type="match status" value="1"/>
</dbReference>
<proteinExistence type="predicted"/>
<keyword evidence="1" id="KW-0472">Membrane</keyword>
<reference evidence="2 3" key="1">
    <citation type="submission" date="2021-11" db="EMBL/GenBank/DDBJ databases">
        <title>Draft genome sequence of Paenibacillus profundus YoMME, a new Gram-positive bacteria with exoelectrogenic properties.</title>
        <authorList>
            <person name="Hubenova Y."/>
            <person name="Hubenova E."/>
            <person name="Manasiev Y."/>
            <person name="Peykov S."/>
            <person name="Mitov M."/>
        </authorList>
    </citation>
    <scope>NUCLEOTIDE SEQUENCE [LARGE SCALE GENOMIC DNA]</scope>
    <source>
        <strain evidence="2 3">YoMME</strain>
    </source>
</reference>
<evidence type="ECO:0000313" key="2">
    <source>
        <dbReference type="EMBL" id="MCE5170978.1"/>
    </source>
</evidence>
<dbReference type="EMBL" id="JAJNBZ010000014">
    <property type="protein sequence ID" value="MCE5170978.1"/>
    <property type="molecule type" value="Genomic_DNA"/>
</dbReference>